<accession>A0A5J5F5P6</accession>
<comment type="caution">
    <text evidence="3">The sequence shown here is derived from an EMBL/GenBank/DDBJ whole genome shotgun (WGS) entry which is preliminary data.</text>
</comment>
<evidence type="ECO:0000256" key="1">
    <source>
        <dbReference type="SAM" id="Coils"/>
    </source>
</evidence>
<dbReference type="Proteomes" id="UP000326924">
    <property type="component" value="Unassembled WGS sequence"/>
</dbReference>
<evidence type="ECO:0000313" key="3">
    <source>
        <dbReference type="EMBL" id="KAA8911638.1"/>
    </source>
</evidence>
<reference evidence="3 4" key="1">
    <citation type="submission" date="2019-09" db="EMBL/GenBank/DDBJ databases">
        <title>Draft genome of the ectomycorrhizal ascomycete Sphaerosporella brunnea.</title>
        <authorList>
            <consortium name="DOE Joint Genome Institute"/>
            <person name="Benucci G.M."/>
            <person name="Marozzi G."/>
            <person name="Antonielli L."/>
            <person name="Sanchez S."/>
            <person name="Marco P."/>
            <person name="Wang X."/>
            <person name="Falini L.B."/>
            <person name="Barry K."/>
            <person name="Haridas S."/>
            <person name="Lipzen A."/>
            <person name="Labutti K."/>
            <person name="Grigoriev I.V."/>
            <person name="Murat C."/>
            <person name="Martin F."/>
            <person name="Albertini E."/>
            <person name="Donnini D."/>
            <person name="Bonito G."/>
        </authorList>
    </citation>
    <scope>NUCLEOTIDE SEQUENCE [LARGE SCALE GENOMIC DNA]</scope>
    <source>
        <strain evidence="3 4">Sb_GMNB300</strain>
    </source>
</reference>
<feature type="compositionally biased region" description="Low complexity" evidence="2">
    <location>
        <begin position="1"/>
        <end position="33"/>
    </location>
</feature>
<dbReference type="InParanoid" id="A0A5J5F5P6"/>
<feature type="region of interest" description="Disordered" evidence="2">
    <location>
        <begin position="172"/>
        <end position="293"/>
    </location>
</feature>
<dbReference type="AlphaFoldDB" id="A0A5J5F5P6"/>
<sequence length="425" mass="47319">MTTTTFPFTVPTSSTSSSPPILSPTDHISGSPSIRPPSTPSSKMSDDIPPIATPCPPRRRYGPTGVPLVSAPLCGAPEVLSRVRTPLAFDELHSSSGDAVVSPYWQLPPRMRSLMDHPDVEPPRPPLGAVMPSLRTVETDNDPFVDERGQQGAGRCEGPALCSSAAFACGRNEAPSDMIGVETPKKRGLVKRFRGKNHEKKEKKQTKEQQQAEEQQAEEQQAEEQQAEQHQQTEQHPQQEKKQMQQQTEQNQQTEQQAEQEQPQQQAEQEQQTEQEQEQQEQEQQQEQPGLNPSYTLQLADDVIGQYQELVASVDAENEGLRAKLLAAMAETAEAHNWANNQAARFRKERALWARNCETASALLDQQEKEIASLEEELGRVKGQLKKSEDARIYEGCLKDLRAGAPYKEAAGRYFGKRRAVSNSH</sequence>
<name>A0A5J5F5P6_9PEZI</name>
<organism evidence="3 4">
    <name type="scientific">Sphaerosporella brunnea</name>
    <dbReference type="NCBI Taxonomy" id="1250544"/>
    <lineage>
        <taxon>Eukaryota</taxon>
        <taxon>Fungi</taxon>
        <taxon>Dikarya</taxon>
        <taxon>Ascomycota</taxon>
        <taxon>Pezizomycotina</taxon>
        <taxon>Pezizomycetes</taxon>
        <taxon>Pezizales</taxon>
        <taxon>Pyronemataceae</taxon>
        <taxon>Sphaerosporella</taxon>
    </lineage>
</organism>
<feature type="region of interest" description="Disordered" evidence="2">
    <location>
        <begin position="115"/>
        <end position="157"/>
    </location>
</feature>
<feature type="compositionally biased region" description="Basic and acidic residues" evidence="2">
    <location>
        <begin position="231"/>
        <end position="243"/>
    </location>
</feature>
<feature type="coiled-coil region" evidence="1">
    <location>
        <begin position="357"/>
        <end position="391"/>
    </location>
</feature>
<feature type="compositionally biased region" description="Acidic residues" evidence="2">
    <location>
        <begin position="271"/>
        <end position="281"/>
    </location>
</feature>
<evidence type="ECO:0000256" key="2">
    <source>
        <dbReference type="SAM" id="MobiDB-lite"/>
    </source>
</evidence>
<proteinExistence type="predicted"/>
<feature type="compositionally biased region" description="Basic residues" evidence="2">
    <location>
        <begin position="186"/>
        <end position="198"/>
    </location>
</feature>
<gene>
    <name evidence="3" type="ORF">FN846DRAFT_887669</name>
</gene>
<keyword evidence="4" id="KW-1185">Reference proteome</keyword>
<protein>
    <submittedName>
        <fullName evidence="3">Uncharacterized protein</fullName>
    </submittedName>
</protein>
<evidence type="ECO:0000313" key="4">
    <source>
        <dbReference type="Proteomes" id="UP000326924"/>
    </source>
</evidence>
<feature type="compositionally biased region" description="Acidic residues" evidence="2">
    <location>
        <begin position="215"/>
        <end position="226"/>
    </location>
</feature>
<dbReference type="EMBL" id="VXIS01000033">
    <property type="protein sequence ID" value="KAA8911638.1"/>
    <property type="molecule type" value="Genomic_DNA"/>
</dbReference>
<feature type="compositionally biased region" description="Low complexity" evidence="2">
    <location>
        <begin position="244"/>
        <end position="270"/>
    </location>
</feature>
<feature type="region of interest" description="Disordered" evidence="2">
    <location>
        <begin position="1"/>
        <end position="65"/>
    </location>
</feature>
<keyword evidence="1" id="KW-0175">Coiled coil</keyword>